<dbReference type="AlphaFoldDB" id="A0A1Q9W3T8"/>
<evidence type="ECO:0000313" key="2">
    <source>
        <dbReference type="EMBL" id="OHT93283.1"/>
    </source>
</evidence>
<dbReference type="EMBL" id="MLHV01000024">
    <property type="protein sequence ID" value="OHT93283.1"/>
    <property type="molecule type" value="Genomic_DNA"/>
</dbReference>
<dbReference type="InterPro" id="IPR002881">
    <property type="entry name" value="DUF58"/>
</dbReference>
<dbReference type="Pfam" id="PF01882">
    <property type="entry name" value="DUF58"/>
    <property type="match status" value="1"/>
</dbReference>
<protein>
    <recommendedName>
        <fullName evidence="1">DUF58 domain-containing protein</fullName>
    </recommendedName>
</protein>
<dbReference type="PANTHER" id="PTHR33608:SF6">
    <property type="entry name" value="BLL2464 PROTEIN"/>
    <property type="match status" value="1"/>
</dbReference>
<dbReference type="OrthoDB" id="9776116at2"/>
<proteinExistence type="predicted"/>
<gene>
    <name evidence="2" type="ORF">BKG61_22115</name>
</gene>
<evidence type="ECO:0000259" key="1">
    <source>
        <dbReference type="Pfam" id="PF01882"/>
    </source>
</evidence>
<sequence>MGRHLNRARQYFGNVSRSMLQGGKHALLHTRTLEFDDLRPYVPGDDIRDINWKATARSSDTLVTKFVTEKHHKILLVCDTGRNMSALAPSGEFKRDIAGVVAGVIGMISMSRSDELGLVYGDARGSATVRSRKGENHIEGMLEQLAAHSVGDVGESRIVTQLNYVAHSHRARLLMVVIADEPEISTELEEAVKRLAGRHELLWVAMSDMPAVGADQGEMDGYDVGTGRFIPDGTTLGRAVVDAYRRAEQQRMVDLDRFFDRMAVPFVRIGGSLEVRNRITHLTEVYSNAR</sequence>
<dbReference type="PANTHER" id="PTHR33608">
    <property type="entry name" value="BLL2464 PROTEIN"/>
    <property type="match status" value="1"/>
</dbReference>
<comment type="caution">
    <text evidence="2">The sequence shown here is derived from an EMBL/GenBank/DDBJ whole genome shotgun (WGS) entry which is preliminary data.</text>
</comment>
<keyword evidence="3" id="KW-1185">Reference proteome</keyword>
<evidence type="ECO:0000313" key="3">
    <source>
        <dbReference type="Proteomes" id="UP000179636"/>
    </source>
</evidence>
<reference evidence="2 3" key="1">
    <citation type="submission" date="2016-10" db="EMBL/GenBank/DDBJ databases">
        <title>Evaluation of Human, Animal and Environmental Mycobacterium chelonae Isolates by Core Genome Phylogenomic Analysis, Targeted Gene Comparison, and Anti-microbial Susceptibility Patterns: A Tale of Mistaken Identities.</title>
        <authorList>
            <person name="Fogelson S.B."/>
            <person name="Camus A.C."/>
            <person name="Lorenz W."/>
            <person name="Vasireddy R."/>
            <person name="Vasireddy S."/>
            <person name="Smith T."/>
            <person name="Brown-Elliott B.A."/>
            <person name="Wallace R.J.Jr."/>
            <person name="Hasan N.A."/>
            <person name="Reischl U."/>
            <person name="Sanchez S."/>
        </authorList>
    </citation>
    <scope>NUCLEOTIDE SEQUENCE [LARGE SCALE GENOMIC DNA]</scope>
    <source>
        <strain evidence="2 3">24999</strain>
    </source>
</reference>
<organism evidence="2 3">
    <name type="scientific">Mycobacterium syngnathidarum</name>
    <dbReference type="NCBI Taxonomy" id="1908205"/>
    <lineage>
        <taxon>Bacteria</taxon>
        <taxon>Bacillati</taxon>
        <taxon>Actinomycetota</taxon>
        <taxon>Actinomycetes</taxon>
        <taxon>Mycobacteriales</taxon>
        <taxon>Mycobacteriaceae</taxon>
        <taxon>Mycobacterium</taxon>
    </lineage>
</organism>
<dbReference type="RefSeq" id="WP_070946265.1">
    <property type="nucleotide sequence ID" value="NZ_MLCL01000089.1"/>
</dbReference>
<name>A0A1Q9W3T8_9MYCO</name>
<feature type="domain" description="DUF58" evidence="1">
    <location>
        <begin position="37"/>
        <end position="208"/>
    </location>
</feature>
<dbReference type="STRING" id="1908205.BKG60_27310"/>
<accession>A0A1Q9W3T8</accession>
<accession>A0A1S1JTQ7</accession>
<dbReference type="Proteomes" id="UP000179636">
    <property type="component" value="Unassembled WGS sequence"/>
</dbReference>